<feature type="region of interest" description="Disordered" evidence="1">
    <location>
        <begin position="1"/>
        <end position="39"/>
    </location>
</feature>
<comment type="caution">
    <text evidence="2">The sequence shown here is derived from an EMBL/GenBank/DDBJ whole genome shotgun (WGS) entry which is preliminary data.</text>
</comment>
<reference evidence="2" key="1">
    <citation type="journal article" date="2014" name="Int. J. Syst. Evol. Microbiol.">
        <title>Complete genome sequence of Corynebacterium casei LMG S-19264T (=DSM 44701T), isolated from a smear-ripened cheese.</title>
        <authorList>
            <consortium name="US DOE Joint Genome Institute (JGI-PGF)"/>
            <person name="Walter F."/>
            <person name="Albersmeier A."/>
            <person name="Kalinowski J."/>
            <person name="Ruckert C."/>
        </authorList>
    </citation>
    <scope>NUCLEOTIDE SEQUENCE</scope>
    <source>
        <strain evidence="2">CGMCC 1.15179</strain>
    </source>
</reference>
<protein>
    <submittedName>
        <fullName evidence="2">Uncharacterized protein</fullName>
    </submittedName>
</protein>
<dbReference type="EMBL" id="BMHQ01000018">
    <property type="protein sequence ID" value="GGE28841.1"/>
    <property type="molecule type" value="Genomic_DNA"/>
</dbReference>
<evidence type="ECO:0000313" key="3">
    <source>
        <dbReference type="Proteomes" id="UP000625210"/>
    </source>
</evidence>
<gene>
    <name evidence="2" type="ORF">GCM10011571_33710</name>
</gene>
<dbReference type="Proteomes" id="UP000625210">
    <property type="component" value="Unassembled WGS sequence"/>
</dbReference>
<reference evidence="2" key="2">
    <citation type="submission" date="2020-09" db="EMBL/GenBank/DDBJ databases">
        <authorList>
            <person name="Sun Q."/>
            <person name="Zhou Y."/>
        </authorList>
    </citation>
    <scope>NUCLEOTIDE SEQUENCE</scope>
    <source>
        <strain evidence="2">CGMCC 1.15179</strain>
    </source>
</reference>
<name>A0A8J2VK42_9BACL</name>
<evidence type="ECO:0000313" key="2">
    <source>
        <dbReference type="EMBL" id="GGE28841.1"/>
    </source>
</evidence>
<sequence length="39" mass="4316">MKTAQQPAGVATNLNPQPITDRPETVYQNPHWLGGDLKQ</sequence>
<feature type="compositionally biased region" description="Polar residues" evidence="1">
    <location>
        <begin position="1"/>
        <end position="18"/>
    </location>
</feature>
<evidence type="ECO:0000256" key="1">
    <source>
        <dbReference type="SAM" id="MobiDB-lite"/>
    </source>
</evidence>
<dbReference type="AlphaFoldDB" id="A0A8J2VK42"/>
<proteinExistence type="predicted"/>
<keyword evidence="3" id="KW-1185">Reference proteome</keyword>
<accession>A0A8J2VK42</accession>
<organism evidence="2 3">
    <name type="scientific">Marinithermofilum abyssi</name>
    <dbReference type="NCBI Taxonomy" id="1571185"/>
    <lineage>
        <taxon>Bacteria</taxon>
        <taxon>Bacillati</taxon>
        <taxon>Bacillota</taxon>
        <taxon>Bacilli</taxon>
        <taxon>Bacillales</taxon>
        <taxon>Thermoactinomycetaceae</taxon>
        <taxon>Marinithermofilum</taxon>
    </lineage>
</organism>